<dbReference type="EMBL" id="WJBD01000025">
    <property type="protein sequence ID" value="MBC3889775.1"/>
    <property type="molecule type" value="Genomic_DNA"/>
</dbReference>
<dbReference type="Proteomes" id="UP000616595">
    <property type="component" value="Unassembled WGS sequence"/>
</dbReference>
<protein>
    <recommendedName>
        <fullName evidence="3">CpXC domain-containing protein</fullName>
    </recommendedName>
</protein>
<gene>
    <name evidence="1" type="ORF">GH810_15840</name>
</gene>
<organism evidence="1 2">
    <name type="scientific">Acetobacterium paludosum</name>
    <dbReference type="NCBI Taxonomy" id="52693"/>
    <lineage>
        <taxon>Bacteria</taxon>
        <taxon>Bacillati</taxon>
        <taxon>Bacillota</taxon>
        <taxon>Clostridia</taxon>
        <taxon>Eubacteriales</taxon>
        <taxon>Eubacteriaceae</taxon>
        <taxon>Acetobacterium</taxon>
    </lineage>
</organism>
<evidence type="ECO:0000313" key="1">
    <source>
        <dbReference type="EMBL" id="MBC3889775.1"/>
    </source>
</evidence>
<reference evidence="1" key="2">
    <citation type="submission" date="2020-10" db="EMBL/GenBank/DDBJ databases">
        <title>Comparative genomics of the Acetobacterium genus.</title>
        <authorList>
            <person name="Marshall C."/>
            <person name="May H."/>
            <person name="Norman S."/>
        </authorList>
    </citation>
    <scope>NUCLEOTIDE SEQUENCE</scope>
    <source>
        <strain evidence="1">DER-2019</strain>
    </source>
</reference>
<keyword evidence="2" id="KW-1185">Reference proteome</keyword>
<dbReference type="OrthoDB" id="4979632at2"/>
<accession>A0A923KXM5</accession>
<dbReference type="RefSeq" id="WP_148567056.1">
    <property type="nucleotide sequence ID" value="NZ_RXYA01000007.1"/>
</dbReference>
<evidence type="ECO:0000313" key="2">
    <source>
        <dbReference type="Proteomes" id="UP000616595"/>
    </source>
</evidence>
<name>A0A923KXM5_9FIRM</name>
<dbReference type="AlphaFoldDB" id="A0A923KXM5"/>
<comment type="caution">
    <text evidence="1">The sequence shown here is derived from an EMBL/GenBank/DDBJ whole genome shotgun (WGS) entry which is preliminary data.</text>
</comment>
<reference evidence="1" key="1">
    <citation type="submission" date="2019-10" db="EMBL/GenBank/DDBJ databases">
        <authorList>
            <person name="Ross D.E."/>
            <person name="Gulliver D."/>
        </authorList>
    </citation>
    <scope>NUCLEOTIDE SEQUENCE</scope>
    <source>
        <strain evidence="1">DER-2019</strain>
    </source>
</reference>
<proteinExistence type="predicted"/>
<evidence type="ECO:0008006" key="3">
    <source>
        <dbReference type="Google" id="ProtNLM"/>
    </source>
</evidence>
<sequence length="192" mass="22420">MNPIICPKCGSENTIVNFDSKALYTDVSRKIRNQDDTSLLTNPFYHCNHCKKNFGRDYRHLEKSTIRIDVNTYKTGTVSQTITFYKTTSGATFEGPFQCYYPDLPELYFNQEDCSRFLKDFYKLNIIDWELDYGEVGSSHAFGWDLTIKFEDLQTFQSKGNDFYPPYWNGLMDLFISFGLPNIMNELGQNFL</sequence>